<accession>A0A1H6F6R2</accession>
<name>A0A1H6F6R2_9GAMM</name>
<sequence>MKFNIDKINWKPVKLSDVVTKKEENDKKNAKNRFDRFLKVEHMDTGSLHINLNP</sequence>
<gene>
    <name evidence="1" type="ORF">MBHS_01066</name>
</gene>
<dbReference type="Proteomes" id="UP000236724">
    <property type="component" value="Unassembled WGS sequence"/>
</dbReference>
<dbReference type="EMBL" id="FMSV02000173">
    <property type="protein sequence ID" value="SEH05213.1"/>
    <property type="molecule type" value="Genomic_DNA"/>
</dbReference>
<keyword evidence="2" id="KW-1185">Reference proteome</keyword>
<evidence type="ECO:0000313" key="1">
    <source>
        <dbReference type="EMBL" id="SEH05213.1"/>
    </source>
</evidence>
<proteinExistence type="predicted"/>
<evidence type="ECO:0000313" key="2">
    <source>
        <dbReference type="Proteomes" id="UP000236724"/>
    </source>
</evidence>
<dbReference type="RefSeq" id="WP_177428254.1">
    <property type="nucleotide sequence ID" value="NZ_FMSV02000173.1"/>
</dbReference>
<dbReference type="AlphaFoldDB" id="A0A1H6F6R2"/>
<protein>
    <submittedName>
        <fullName evidence="1">Uncharacterized protein</fullName>
    </submittedName>
</protein>
<organism evidence="1 2">
    <name type="scientific">Candidatus Venteria ishoeyi</name>
    <dbReference type="NCBI Taxonomy" id="1899563"/>
    <lineage>
        <taxon>Bacteria</taxon>
        <taxon>Pseudomonadati</taxon>
        <taxon>Pseudomonadota</taxon>
        <taxon>Gammaproteobacteria</taxon>
        <taxon>Thiotrichales</taxon>
        <taxon>Thiotrichaceae</taxon>
        <taxon>Venteria</taxon>
    </lineage>
</organism>
<reference evidence="1 2" key="1">
    <citation type="submission" date="2016-10" db="EMBL/GenBank/DDBJ databases">
        <authorList>
            <person name="de Groot N.N."/>
        </authorList>
    </citation>
    <scope>NUCLEOTIDE SEQUENCE [LARGE SCALE GENOMIC DNA]</scope>
    <source>
        <strain evidence="1">MBHS1</strain>
    </source>
</reference>